<proteinExistence type="predicted"/>
<dbReference type="EMBL" id="CP007740">
    <property type="protein sequence ID" value="AIE61703.1"/>
    <property type="molecule type" value="Genomic_DNA"/>
</dbReference>
<dbReference type="Proteomes" id="UP000027602">
    <property type="component" value="Plasmid pBM69"/>
</dbReference>
<reference evidence="1 2" key="1">
    <citation type="journal article" date="2015" name="BMC Genomics">
        <title>Transcriptome analysis of thermophilic methylotrophic Bacillus methanolicus MGA3 using RNA-sequencing provides detailed insights into its previously uncharted transcriptional landscape.</title>
        <authorList>
            <person name="Irla M."/>
            <person name="Neshat A."/>
            <person name="Brautaset T."/>
            <person name="Ruckert C."/>
            <person name="Kalinowski J."/>
            <person name="Wendisch V.F."/>
        </authorList>
    </citation>
    <scope>NUCLEOTIDE SEQUENCE [LARGE SCALE GENOMIC DNA]</scope>
    <source>
        <strain evidence="2">MGA3 / ATCC 53907</strain>
        <plasmid evidence="2">Plasmid pBM69</plasmid>
    </source>
</reference>
<protein>
    <submittedName>
        <fullName evidence="1">Uncharacterized protein</fullName>
    </submittedName>
</protein>
<geneLocation type="plasmid" evidence="1 2">
    <name>pBM69</name>
</geneLocation>
<dbReference type="HOGENOM" id="CLU_3354546_0_0_9"/>
<evidence type="ECO:0000313" key="2">
    <source>
        <dbReference type="Proteomes" id="UP000027602"/>
    </source>
</evidence>
<dbReference type="AlphaFoldDB" id="A0A068LXK9"/>
<keyword evidence="1" id="KW-0614">Plasmid</keyword>
<gene>
    <name evidence="1" type="ORF">BMMGA3_16770</name>
</gene>
<accession>A0A068LXK9</accession>
<name>A0A068LXK9_BACMM</name>
<sequence length="36" mass="4442">MKKRKNILALMIYWCRGFLDAKAHRRDRRKIICHVT</sequence>
<evidence type="ECO:0000313" key="1">
    <source>
        <dbReference type="EMBL" id="AIE61703.1"/>
    </source>
</evidence>
<dbReference type="KEGG" id="bmet:BMMGA3_16770"/>
<keyword evidence="2" id="KW-1185">Reference proteome</keyword>
<organism evidence="1 2">
    <name type="scientific">Bacillus methanolicus (strain MGA3 / ATCC 53907)</name>
    <dbReference type="NCBI Taxonomy" id="796606"/>
    <lineage>
        <taxon>Bacteria</taxon>
        <taxon>Bacillati</taxon>
        <taxon>Bacillota</taxon>
        <taxon>Bacilli</taxon>
        <taxon>Bacillales</taxon>
        <taxon>Bacillaceae</taxon>
        <taxon>Bacillus</taxon>
    </lineage>
</organism>